<accession>A0ABY0HFI8</accession>
<dbReference type="EMBL" id="QJNS01000041">
    <property type="protein sequence ID" value="RYO91465.1"/>
    <property type="molecule type" value="Genomic_DNA"/>
</dbReference>
<feature type="domain" description="Beta-lactamase-related" evidence="1">
    <location>
        <begin position="2"/>
        <end position="75"/>
    </location>
</feature>
<dbReference type="InterPro" id="IPR012338">
    <property type="entry name" value="Beta-lactam/transpept-like"/>
</dbReference>
<dbReference type="InterPro" id="IPR001466">
    <property type="entry name" value="Beta-lactam-related"/>
</dbReference>
<sequence length="181" mass="19741">MFLSATVGILASEGRMSWDDPIQKYLPDFNPMNDPQVGTEATIRDALRHATGIGHGLRTDDAAHGYEKAKKDIWTKITADCFSDEHHSPVLSSFVIRSSVDGDLKRANTLLAAHGGDSDGNPLRGIQEIWKPRSMADSSLANSLADFATKVLIKLLFGLKTRGELLVSYNKRLISTSADSN</sequence>
<dbReference type="SUPFAM" id="SSF56601">
    <property type="entry name" value="beta-lactamase/transpeptidase-like"/>
    <property type="match status" value="1"/>
</dbReference>
<protein>
    <recommendedName>
        <fullName evidence="1">Beta-lactamase-related domain-containing protein</fullName>
    </recommendedName>
</protein>
<dbReference type="Pfam" id="PF00144">
    <property type="entry name" value="Beta-lactamase"/>
    <property type="match status" value="1"/>
</dbReference>
<evidence type="ECO:0000313" key="2">
    <source>
        <dbReference type="EMBL" id="RYO91465.1"/>
    </source>
</evidence>
<evidence type="ECO:0000313" key="3">
    <source>
        <dbReference type="Proteomes" id="UP000294003"/>
    </source>
</evidence>
<organism evidence="2 3">
    <name type="scientific">Monosporascus cannonballus</name>
    <dbReference type="NCBI Taxonomy" id="155416"/>
    <lineage>
        <taxon>Eukaryota</taxon>
        <taxon>Fungi</taxon>
        <taxon>Dikarya</taxon>
        <taxon>Ascomycota</taxon>
        <taxon>Pezizomycotina</taxon>
        <taxon>Sordariomycetes</taxon>
        <taxon>Xylariomycetidae</taxon>
        <taxon>Xylariales</taxon>
        <taxon>Xylariales incertae sedis</taxon>
        <taxon>Monosporascus</taxon>
    </lineage>
</organism>
<comment type="caution">
    <text evidence="2">The sequence shown here is derived from an EMBL/GenBank/DDBJ whole genome shotgun (WGS) entry which is preliminary data.</text>
</comment>
<proteinExistence type="predicted"/>
<gene>
    <name evidence="2" type="ORF">DL762_002191</name>
</gene>
<reference evidence="2 3" key="1">
    <citation type="submission" date="2018-06" db="EMBL/GenBank/DDBJ databases">
        <title>Complete Genomes of Monosporascus.</title>
        <authorList>
            <person name="Robinson A.J."/>
            <person name="Natvig D.O."/>
        </authorList>
    </citation>
    <scope>NUCLEOTIDE SEQUENCE [LARGE SCALE GENOMIC DNA]</scope>
    <source>
        <strain evidence="2 3">CBS 609.92</strain>
    </source>
</reference>
<keyword evidence="3" id="KW-1185">Reference proteome</keyword>
<dbReference type="Gene3D" id="3.40.710.10">
    <property type="entry name" value="DD-peptidase/beta-lactamase superfamily"/>
    <property type="match status" value="1"/>
</dbReference>
<name>A0ABY0HFI8_9PEZI</name>
<evidence type="ECO:0000259" key="1">
    <source>
        <dbReference type="Pfam" id="PF00144"/>
    </source>
</evidence>
<dbReference type="Proteomes" id="UP000294003">
    <property type="component" value="Unassembled WGS sequence"/>
</dbReference>